<dbReference type="EMBL" id="CAJVPT010008080">
    <property type="protein sequence ID" value="CAG8548100.1"/>
    <property type="molecule type" value="Genomic_DNA"/>
</dbReference>
<sequence length="170" mass="20040">MLRDPVGRRILKERPIVSSKSIDIPYLETLPEGTFGKEYTKFLSNEKVTPDSRVKVQYIYDEELAYVMQRYRESHDFFHTLTKLPTNVEGELALKWFELIQTGLPMTFLSSTFGSLLLSSRERKRLFCKYVPWAVQCGSQSKLLMNVYYEECWNKNIDEMRKDLGLYLVD</sequence>
<keyword evidence="2" id="KW-1185">Reference proteome</keyword>
<comment type="caution">
    <text evidence="1">The sequence shown here is derived from an EMBL/GenBank/DDBJ whole genome shotgun (WGS) entry which is preliminary data.</text>
</comment>
<evidence type="ECO:0000313" key="1">
    <source>
        <dbReference type="EMBL" id="CAG8548100.1"/>
    </source>
</evidence>
<protein>
    <submittedName>
        <fullName evidence="1">5498_t:CDS:1</fullName>
    </submittedName>
</protein>
<dbReference type="Proteomes" id="UP000789525">
    <property type="component" value="Unassembled WGS sequence"/>
</dbReference>
<evidence type="ECO:0000313" key="2">
    <source>
        <dbReference type="Proteomes" id="UP000789525"/>
    </source>
</evidence>
<name>A0ACA9LTC5_9GLOM</name>
<proteinExistence type="predicted"/>
<accession>A0ACA9LTC5</accession>
<reference evidence="1" key="1">
    <citation type="submission" date="2021-06" db="EMBL/GenBank/DDBJ databases">
        <authorList>
            <person name="Kallberg Y."/>
            <person name="Tangrot J."/>
            <person name="Rosling A."/>
        </authorList>
    </citation>
    <scope>NUCLEOTIDE SEQUENCE</scope>
    <source>
        <strain evidence="1">CL356</strain>
    </source>
</reference>
<gene>
    <name evidence="1" type="ORF">ACOLOM_LOCUS4739</name>
</gene>
<organism evidence="1 2">
    <name type="scientific">Acaulospora colombiana</name>
    <dbReference type="NCBI Taxonomy" id="27376"/>
    <lineage>
        <taxon>Eukaryota</taxon>
        <taxon>Fungi</taxon>
        <taxon>Fungi incertae sedis</taxon>
        <taxon>Mucoromycota</taxon>
        <taxon>Glomeromycotina</taxon>
        <taxon>Glomeromycetes</taxon>
        <taxon>Diversisporales</taxon>
        <taxon>Acaulosporaceae</taxon>
        <taxon>Acaulospora</taxon>
    </lineage>
</organism>